<keyword evidence="3" id="KW-1185">Reference proteome</keyword>
<protein>
    <submittedName>
        <fullName evidence="2">Uncharacterized protein</fullName>
    </submittedName>
</protein>
<gene>
    <name evidence="2" type="ORF">SeMB42_g00891</name>
</gene>
<feature type="region of interest" description="Disordered" evidence="1">
    <location>
        <begin position="1"/>
        <end position="30"/>
    </location>
</feature>
<dbReference type="EMBL" id="QEAN01000019">
    <property type="protein sequence ID" value="TPX53274.1"/>
    <property type="molecule type" value="Genomic_DNA"/>
</dbReference>
<dbReference type="Proteomes" id="UP000317494">
    <property type="component" value="Unassembled WGS sequence"/>
</dbReference>
<reference evidence="2 3" key="1">
    <citation type="journal article" date="2019" name="Sci. Rep.">
        <title>Comparative genomics of chytrid fungi reveal insights into the obligate biotrophic and pathogenic lifestyle of Synchytrium endobioticum.</title>
        <authorList>
            <person name="van de Vossenberg B.T.L.H."/>
            <person name="Warris S."/>
            <person name="Nguyen H.D.T."/>
            <person name="van Gent-Pelzer M.P.E."/>
            <person name="Joly D.L."/>
            <person name="van de Geest H.C."/>
            <person name="Bonants P.J.M."/>
            <person name="Smith D.S."/>
            <person name="Levesque C.A."/>
            <person name="van der Lee T.A.J."/>
        </authorList>
    </citation>
    <scope>NUCLEOTIDE SEQUENCE [LARGE SCALE GENOMIC DNA]</scope>
    <source>
        <strain evidence="2 3">MB42</strain>
    </source>
</reference>
<sequence length="149" mass="16577">MSSRYEDTQGSSTRIQKARNCGGGAQSASSVSSSIYTSTMIYATLTTLRDELLLRADIAKQEAEKQLRHINEYGELLKMEKVPVSEGLIDDDGVGFEGAKSSRIEDFISNIEEARRIMDLENAKLNLISEVDERIIFTDEGTLELMTCD</sequence>
<proteinExistence type="predicted"/>
<dbReference type="VEuPathDB" id="FungiDB:SeMB42_g00891"/>
<name>A0A507DNM6_9FUNG</name>
<evidence type="ECO:0000313" key="2">
    <source>
        <dbReference type="EMBL" id="TPX53274.1"/>
    </source>
</evidence>
<dbReference type="AlphaFoldDB" id="A0A507DNM6"/>
<evidence type="ECO:0000256" key="1">
    <source>
        <dbReference type="SAM" id="MobiDB-lite"/>
    </source>
</evidence>
<evidence type="ECO:0000313" key="3">
    <source>
        <dbReference type="Proteomes" id="UP000317494"/>
    </source>
</evidence>
<organism evidence="2 3">
    <name type="scientific">Synchytrium endobioticum</name>
    <dbReference type="NCBI Taxonomy" id="286115"/>
    <lineage>
        <taxon>Eukaryota</taxon>
        <taxon>Fungi</taxon>
        <taxon>Fungi incertae sedis</taxon>
        <taxon>Chytridiomycota</taxon>
        <taxon>Chytridiomycota incertae sedis</taxon>
        <taxon>Chytridiomycetes</taxon>
        <taxon>Synchytriales</taxon>
        <taxon>Synchytriaceae</taxon>
        <taxon>Synchytrium</taxon>
    </lineage>
</organism>
<accession>A0A507DNM6</accession>
<comment type="caution">
    <text evidence="2">The sequence shown here is derived from an EMBL/GenBank/DDBJ whole genome shotgun (WGS) entry which is preliminary data.</text>
</comment>